<feature type="compositionally biased region" description="Basic and acidic residues" evidence="1">
    <location>
        <begin position="19"/>
        <end position="37"/>
    </location>
</feature>
<dbReference type="EnsemblPlants" id="KEH42039">
    <property type="protein sequence ID" value="KEH42039"/>
    <property type="gene ID" value="MTR_1g060170"/>
</dbReference>
<evidence type="ECO:0000256" key="1">
    <source>
        <dbReference type="SAM" id="MobiDB-lite"/>
    </source>
</evidence>
<reference evidence="3" key="3">
    <citation type="submission" date="2015-04" db="UniProtKB">
        <authorList>
            <consortium name="EnsemblPlants"/>
        </authorList>
    </citation>
    <scope>IDENTIFICATION</scope>
    <source>
        <strain evidence="3">cv. Jemalong A17</strain>
    </source>
</reference>
<accession>A0A072VJ31</accession>
<proteinExistence type="predicted"/>
<dbReference type="PANTHER" id="PTHR33067">
    <property type="entry name" value="RNA-DIRECTED DNA POLYMERASE-RELATED"/>
    <property type="match status" value="1"/>
</dbReference>
<reference evidence="2 4" key="1">
    <citation type="journal article" date="2011" name="Nature">
        <title>The Medicago genome provides insight into the evolution of rhizobial symbioses.</title>
        <authorList>
            <person name="Young N.D."/>
            <person name="Debelle F."/>
            <person name="Oldroyd G.E."/>
            <person name="Geurts R."/>
            <person name="Cannon S.B."/>
            <person name="Udvardi M.K."/>
            <person name="Benedito V.A."/>
            <person name="Mayer K.F."/>
            <person name="Gouzy J."/>
            <person name="Schoof H."/>
            <person name="Van de Peer Y."/>
            <person name="Proost S."/>
            <person name="Cook D.R."/>
            <person name="Meyers B.C."/>
            <person name="Spannagl M."/>
            <person name="Cheung F."/>
            <person name="De Mita S."/>
            <person name="Krishnakumar V."/>
            <person name="Gundlach H."/>
            <person name="Zhou S."/>
            <person name="Mudge J."/>
            <person name="Bharti A.K."/>
            <person name="Murray J.D."/>
            <person name="Naoumkina M.A."/>
            <person name="Rosen B."/>
            <person name="Silverstein K.A."/>
            <person name="Tang H."/>
            <person name="Rombauts S."/>
            <person name="Zhao P.X."/>
            <person name="Zhou P."/>
            <person name="Barbe V."/>
            <person name="Bardou P."/>
            <person name="Bechner M."/>
            <person name="Bellec A."/>
            <person name="Berger A."/>
            <person name="Berges H."/>
            <person name="Bidwell S."/>
            <person name="Bisseling T."/>
            <person name="Choisne N."/>
            <person name="Couloux A."/>
            <person name="Denny R."/>
            <person name="Deshpande S."/>
            <person name="Dai X."/>
            <person name="Doyle J.J."/>
            <person name="Dudez A.M."/>
            <person name="Farmer A.D."/>
            <person name="Fouteau S."/>
            <person name="Franken C."/>
            <person name="Gibelin C."/>
            <person name="Gish J."/>
            <person name="Goldstein S."/>
            <person name="Gonzalez A.J."/>
            <person name="Green P.J."/>
            <person name="Hallab A."/>
            <person name="Hartog M."/>
            <person name="Hua A."/>
            <person name="Humphray S.J."/>
            <person name="Jeong D.H."/>
            <person name="Jing Y."/>
            <person name="Jocker A."/>
            <person name="Kenton S.M."/>
            <person name="Kim D.J."/>
            <person name="Klee K."/>
            <person name="Lai H."/>
            <person name="Lang C."/>
            <person name="Lin S."/>
            <person name="Macmil S.L."/>
            <person name="Magdelenat G."/>
            <person name="Matthews L."/>
            <person name="McCorrison J."/>
            <person name="Monaghan E.L."/>
            <person name="Mun J.H."/>
            <person name="Najar F.Z."/>
            <person name="Nicholson C."/>
            <person name="Noirot C."/>
            <person name="O'Bleness M."/>
            <person name="Paule C.R."/>
            <person name="Poulain J."/>
            <person name="Prion F."/>
            <person name="Qin B."/>
            <person name="Qu C."/>
            <person name="Retzel E.F."/>
            <person name="Riddle C."/>
            <person name="Sallet E."/>
            <person name="Samain S."/>
            <person name="Samson N."/>
            <person name="Sanders I."/>
            <person name="Saurat O."/>
            <person name="Scarpelli C."/>
            <person name="Schiex T."/>
            <person name="Segurens B."/>
            <person name="Severin A.J."/>
            <person name="Sherrier D.J."/>
            <person name="Shi R."/>
            <person name="Sims S."/>
            <person name="Singer S.R."/>
            <person name="Sinharoy S."/>
            <person name="Sterck L."/>
            <person name="Viollet A."/>
            <person name="Wang B.B."/>
            <person name="Wang K."/>
            <person name="Wang M."/>
            <person name="Wang X."/>
            <person name="Warfsmann J."/>
            <person name="Weissenbach J."/>
            <person name="White D.D."/>
            <person name="White J.D."/>
            <person name="Wiley G.B."/>
            <person name="Wincker P."/>
            <person name="Xing Y."/>
            <person name="Yang L."/>
            <person name="Yao Z."/>
            <person name="Ying F."/>
            <person name="Zhai J."/>
            <person name="Zhou L."/>
            <person name="Zuber A."/>
            <person name="Denarie J."/>
            <person name="Dixon R.A."/>
            <person name="May G.D."/>
            <person name="Schwartz D.C."/>
            <person name="Rogers J."/>
            <person name="Quetier F."/>
            <person name="Town C.D."/>
            <person name="Roe B.A."/>
        </authorList>
    </citation>
    <scope>NUCLEOTIDE SEQUENCE [LARGE SCALE GENOMIC DNA]</scope>
    <source>
        <strain evidence="2">A17</strain>
        <strain evidence="3 4">cv. Jemalong A17</strain>
    </source>
</reference>
<evidence type="ECO:0000313" key="2">
    <source>
        <dbReference type="EMBL" id="KEH42039.1"/>
    </source>
</evidence>
<reference evidence="2 4" key="2">
    <citation type="journal article" date="2014" name="BMC Genomics">
        <title>An improved genome release (version Mt4.0) for the model legume Medicago truncatula.</title>
        <authorList>
            <person name="Tang H."/>
            <person name="Krishnakumar V."/>
            <person name="Bidwell S."/>
            <person name="Rosen B."/>
            <person name="Chan A."/>
            <person name="Zhou S."/>
            <person name="Gentzbittel L."/>
            <person name="Childs K.L."/>
            <person name="Yandell M."/>
            <person name="Gundlach H."/>
            <person name="Mayer K.F."/>
            <person name="Schwartz D.C."/>
            <person name="Town C.D."/>
        </authorList>
    </citation>
    <scope>GENOME REANNOTATION</scope>
    <source>
        <strain evidence="2">A17</strain>
        <strain evidence="3 4">cv. Jemalong A17</strain>
    </source>
</reference>
<dbReference type="EMBL" id="CM001217">
    <property type="protein sequence ID" value="KEH42039.1"/>
    <property type="molecule type" value="Genomic_DNA"/>
</dbReference>
<dbReference type="HOGENOM" id="CLU_1423468_0_0_1"/>
<evidence type="ECO:0000313" key="3">
    <source>
        <dbReference type="EnsemblPlants" id="KEH42039"/>
    </source>
</evidence>
<feature type="region of interest" description="Disordered" evidence="1">
    <location>
        <begin position="17"/>
        <end position="46"/>
    </location>
</feature>
<name>A0A072VJ31_MEDTR</name>
<protein>
    <submittedName>
        <fullName evidence="2 3">Uncharacterized protein</fullName>
    </submittedName>
</protein>
<sequence length="191" mass="21543">MYEVSALDNLNVVTLRNGRQLEDPVGKPKTSEVESEKPITPPPYKPKISFSQRFAKSKLDEQFRKCVEILNKPYINVHFTEDLSQMPSYAKNLKEILPNKRKIEEDETMNPTKECSATIQNKLPPKLKDPGSFSIPCVIGSETIENDMCDLENLWLLIDGHIALDSTPSRSRCPSCIEIGINNSASYPFLA</sequence>
<dbReference type="AlphaFoldDB" id="A0A072VJ31"/>
<evidence type="ECO:0000313" key="4">
    <source>
        <dbReference type="Proteomes" id="UP000002051"/>
    </source>
</evidence>
<keyword evidence="4" id="KW-1185">Reference proteome</keyword>
<gene>
    <name evidence="2" type="ordered locus">MTR_1g060170</name>
</gene>
<organism evidence="2 4">
    <name type="scientific">Medicago truncatula</name>
    <name type="common">Barrel medic</name>
    <name type="synonym">Medicago tribuloides</name>
    <dbReference type="NCBI Taxonomy" id="3880"/>
    <lineage>
        <taxon>Eukaryota</taxon>
        <taxon>Viridiplantae</taxon>
        <taxon>Streptophyta</taxon>
        <taxon>Embryophyta</taxon>
        <taxon>Tracheophyta</taxon>
        <taxon>Spermatophyta</taxon>
        <taxon>Magnoliopsida</taxon>
        <taxon>eudicotyledons</taxon>
        <taxon>Gunneridae</taxon>
        <taxon>Pentapetalae</taxon>
        <taxon>rosids</taxon>
        <taxon>fabids</taxon>
        <taxon>Fabales</taxon>
        <taxon>Fabaceae</taxon>
        <taxon>Papilionoideae</taxon>
        <taxon>50 kb inversion clade</taxon>
        <taxon>NPAAA clade</taxon>
        <taxon>Hologalegina</taxon>
        <taxon>IRL clade</taxon>
        <taxon>Trifolieae</taxon>
        <taxon>Medicago</taxon>
    </lineage>
</organism>
<dbReference type="Proteomes" id="UP000002051">
    <property type="component" value="Unassembled WGS sequence"/>
</dbReference>
<dbReference type="PANTHER" id="PTHR33067:SF31">
    <property type="entry name" value="RNA-DIRECTED DNA POLYMERASE"/>
    <property type="match status" value="1"/>
</dbReference>